<feature type="transmembrane region" description="Helical" evidence="7">
    <location>
        <begin position="46"/>
        <end position="67"/>
    </location>
</feature>
<feature type="transmembrane region" description="Helical" evidence="7">
    <location>
        <begin position="79"/>
        <end position="103"/>
    </location>
</feature>
<evidence type="ECO:0000259" key="8">
    <source>
        <dbReference type="PROSITE" id="PS50850"/>
    </source>
</evidence>
<dbReference type="InterPro" id="IPR050171">
    <property type="entry name" value="MFS_Transporters"/>
</dbReference>
<dbReference type="OrthoDB" id="8952229at2"/>
<evidence type="ECO:0000256" key="7">
    <source>
        <dbReference type="SAM" id="Phobius"/>
    </source>
</evidence>
<evidence type="ECO:0000256" key="4">
    <source>
        <dbReference type="ARBA" id="ARBA00022692"/>
    </source>
</evidence>
<keyword evidence="5 7" id="KW-1133">Transmembrane helix</keyword>
<name>A0A2T4YZ22_9BACL</name>
<dbReference type="InterPro" id="IPR020846">
    <property type="entry name" value="MFS_dom"/>
</dbReference>
<keyword evidence="3" id="KW-1003">Cell membrane</keyword>
<evidence type="ECO:0000313" key="9">
    <source>
        <dbReference type="EMBL" id="PTM52200.1"/>
    </source>
</evidence>
<reference evidence="9 10" key="1">
    <citation type="submission" date="2018-04" db="EMBL/GenBank/DDBJ databases">
        <title>Genomic Encyclopedia of Archaeal and Bacterial Type Strains, Phase II (KMG-II): from individual species to whole genera.</title>
        <authorList>
            <person name="Goeker M."/>
        </authorList>
    </citation>
    <scope>NUCLEOTIDE SEQUENCE [LARGE SCALE GENOMIC DNA]</scope>
    <source>
        <strain evidence="9 10">DSM 45169</strain>
    </source>
</reference>
<feature type="domain" description="Major facilitator superfamily (MFS) profile" evidence="8">
    <location>
        <begin position="9"/>
        <end position="391"/>
    </location>
</feature>
<sequence>MSNSKLPLGVPVLLIIKLVCWFSASFSGVLLVFAMKDQGFDTVTTLFVAGLSIGVGYCAGGFLGGYLSDQWERSKVLHLTLFIWAISYFGLGLSQSLITFLFWGMMNGMLRGGFYSISYALIGDLSPKEVSAKIQKHAYASMNAGMGIGAGGALWLYSQYSFQWIMFGTGCIVLLVGGIALIGHRWITPEKNEKEPEPSFTQVVKVTTHDRALVISLVVGGMFALGFAQFETTLPLHIKMHDLIWLYPILQGINAVGVSLFLYANFASWVEKKIPRYSQLVWVSGFLFFFGFAFLGTSNVWTLITGMVLLTLAEAIFFPRWQEQIRLMGKAKSMAGTYLGTIGFTQLTYFVGPVIGGWILDALGGAILFVTIALIAVLSIPLSLGMSKQEKTSLLEQQPRDMKNTASEPL</sequence>
<feature type="transmembrane region" description="Helical" evidence="7">
    <location>
        <begin position="12"/>
        <end position="34"/>
    </location>
</feature>
<dbReference type="PROSITE" id="PS50850">
    <property type="entry name" value="MFS"/>
    <property type="match status" value="1"/>
</dbReference>
<keyword evidence="10" id="KW-1185">Reference proteome</keyword>
<dbReference type="PANTHER" id="PTHR23517:SF2">
    <property type="entry name" value="MULTIDRUG RESISTANCE PROTEIN MDTH"/>
    <property type="match status" value="1"/>
</dbReference>
<dbReference type="GO" id="GO:0022857">
    <property type="term" value="F:transmembrane transporter activity"/>
    <property type="evidence" value="ECO:0007669"/>
    <property type="project" value="InterPro"/>
</dbReference>
<feature type="transmembrane region" description="Helical" evidence="7">
    <location>
        <begin position="138"/>
        <end position="158"/>
    </location>
</feature>
<dbReference type="Proteomes" id="UP000241639">
    <property type="component" value="Unassembled WGS sequence"/>
</dbReference>
<accession>A0A2T4YZ22</accession>
<keyword evidence="6 7" id="KW-0472">Membrane</keyword>
<dbReference type="SUPFAM" id="SSF103473">
    <property type="entry name" value="MFS general substrate transporter"/>
    <property type="match status" value="1"/>
</dbReference>
<evidence type="ECO:0000256" key="5">
    <source>
        <dbReference type="ARBA" id="ARBA00022989"/>
    </source>
</evidence>
<dbReference type="PANTHER" id="PTHR23517">
    <property type="entry name" value="RESISTANCE PROTEIN MDTM, PUTATIVE-RELATED-RELATED"/>
    <property type="match status" value="1"/>
</dbReference>
<feature type="transmembrane region" description="Helical" evidence="7">
    <location>
        <begin position="164"/>
        <end position="184"/>
    </location>
</feature>
<comment type="subcellular location">
    <subcellularLocation>
        <location evidence="1">Cell membrane</location>
        <topology evidence="1">Multi-pass membrane protein</topology>
    </subcellularLocation>
</comment>
<keyword evidence="4 7" id="KW-0812">Transmembrane</keyword>
<evidence type="ECO:0000256" key="6">
    <source>
        <dbReference type="ARBA" id="ARBA00023136"/>
    </source>
</evidence>
<feature type="transmembrane region" description="Helical" evidence="7">
    <location>
        <begin position="366"/>
        <end position="384"/>
    </location>
</feature>
<organism evidence="9 10">
    <name type="scientific">Desmospora activa DSM 45169</name>
    <dbReference type="NCBI Taxonomy" id="1121389"/>
    <lineage>
        <taxon>Bacteria</taxon>
        <taxon>Bacillati</taxon>
        <taxon>Bacillota</taxon>
        <taxon>Bacilli</taxon>
        <taxon>Bacillales</taxon>
        <taxon>Thermoactinomycetaceae</taxon>
        <taxon>Desmospora</taxon>
    </lineage>
</organism>
<protein>
    <submittedName>
        <fullName evidence="9">Putative MFS family arabinose efflux permease</fullName>
    </submittedName>
</protein>
<keyword evidence="2" id="KW-0813">Transport</keyword>
<dbReference type="GO" id="GO:0005886">
    <property type="term" value="C:plasma membrane"/>
    <property type="evidence" value="ECO:0007669"/>
    <property type="project" value="UniProtKB-SubCell"/>
</dbReference>
<feature type="transmembrane region" description="Helical" evidence="7">
    <location>
        <begin position="338"/>
        <end position="360"/>
    </location>
</feature>
<dbReference type="InterPro" id="IPR011701">
    <property type="entry name" value="MFS"/>
</dbReference>
<dbReference type="InterPro" id="IPR036259">
    <property type="entry name" value="MFS_trans_sf"/>
</dbReference>
<comment type="caution">
    <text evidence="9">The sequence shown here is derived from an EMBL/GenBank/DDBJ whole genome shotgun (WGS) entry which is preliminary data.</text>
</comment>
<dbReference type="Pfam" id="PF07690">
    <property type="entry name" value="MFS_1"/>
    <property type="match status" value="1"/>
</dbReference>
<evidence type="ECO:0000256" key="2">
    <source>
        <dbReference type="ARBA" id="ARBA00022448"/>
    </source>
</evidence>
<dbReference type="RefSeq" id="WP_107728698.1">
    <property type="nucleotide sequence ID" value="NZ_PZZP01000006.1"/>
</dbReference>
<evidence type="ECO:0000256" key="1">
    <source>
        <dbReference type="ARBA" id="ARBA00004651"/>
    </source>
</evidence>
<gene>
    <name evidence="9" type="ORF">C8J48_3747</name>
</gene>
<evidence type="ECO:0000313" key="10">
    <source>
        <dbReference type="Proteomes" id="UP000241639"/>
    </source>
</evidence>
<evidence type="ECO:0000256" key="3">
    <source>
        <dbReference type="ARBA" id="ARBA00022475"/>
    </source>
</evidence>
<dbReference type="AlphaFoldDB" id="A0A2T4YZ22"/>
<feature type="transmembrane region" description="Helical" evidence="7">
    <location>
        <begin position="212"/>
        <end position="230"/>
    </location>
</feature>
<dbReference type="Gene3D" id="1.20.1250.20">
    <property type="entry name" value="MFS general substrate transporter like domains"/>
    <property type="match status" value="1"/>
</dbReference>
<proteinExistence type="predicted"/>
<feature type="transmembrane region" description="Helical" evidence="7">
    <location>
        <begin position="245"/>
        <end position="265"/>
    </location>
</feature>
<feature type="transmembrane region" description="Helical" evidence="7">
    <location>
        <begin position="277"/>
        <end position="294"/>
    </location>
</feature>
<feature type="transmembrane region" description="Helical" evidence="7">
    <location>
        <begin position="300"/>
        <end position="318"/>
    </location>
</feature>
<dbReference type="EMBL" id="PZZP01000006">
    <property type="protein sequence ID" value="PTM52200.1"/>
    <property type="molecule type" value="Genomic_DNA"/>
</dbReference>